<proteinExistence type="inferred from homology"/>
<dbReference type="Proteomes" id="UP000576821">
    <property type="component" value="Unassembled WGS sequence"/>
</dbReference>
<dbReference type="AlphaFoldDB" id="A0A846M9U5"/>
<evidence type="ECO:0000256" key="2">
    <source>
        <dbReference type="ARBA" id="ARBA00023002"/>
    </source>
</evidence>
<keyword evidence="2" id="KW-0560">Oxidoreductase</keyword>
<dbReference type="Pfam" id="PF13561">
    <property type="entry name" value="adh_short_C2"/>
    <property type="match status" value="1"/>
</dbReference>
<sequence length="259" mass="27276">MNSNRLTGRRIIVFGCATGIGAATVKRLAQEGARVCAADINIDGATQVAAEAGGETFAVHVDIADEGSVQKAVEAAVERLGGLDGAHINAADLRVIMEDSDALTVDLAVFDRTVAVNLRGHLLCTRAVLPHLTMNETSAIVYTSSGSAHGAEPVRPSYAMTKAGVNALMRHVASRWGREGVTANVLAPGFTITGEMKKFMDADPGVAKQWEEQFMTETPHTRLGQSEDHAAVVALLLSDDGRWINGSIVDVNGGSLMRG</sequence>
<dbReference type="EMBL" id="JAASQR010000004">
    <property type="protein sequence ID" value="NIJ18018.1"/>
    <property type="molecule type" value="Genomic_DNA"/>
</dbReference>
<gene>
    <name evidence="4" type="ORF">FHS54_003018</name>
</gene>
<dbReference type="GO" id="GO:0016491">
    <property type="term" value="F:oxidoreductase activity"/>
    <property type="evidence" value="ECO:0007669"/>
    <property type="project" value="UniProtKB-KW"/>
</dbReference>
<evidence type="ECO:0000256" key="3">
    <source>
        <dbReference type="ARBA" id="ARBA00051383"/>
    </source>
</evidence>
<dbReference type="PANTHER" id="PTHR24321">
    <property type="entry name" value="DEHYDROGENASES, SHORT CHAIN"/>
    <property type="match status" value="1"/>
</dbReference>
<dbReference type="InterPro" id="IPR020904">
    <property type="entry name" value="Sc_DH/Rdtase_CS"/>
</dbReference>
<dbReference type="PROSITE" id="PS00061">
    <property type="entry name" value="ADH_SHORT"/>
    <property type="match status" value="1"/>
</dbReference>
<dbReference type="Gene3D" id="3.40.50.720">
    <property type="entry name" value="NAD(P)-binding Rossmann-like Domain"/>
    <property type="match status" value="1"/>
</dbReference>
<dbReference type="PRINTS" id="PR00081">
    <property type="entry name" value="GDHRDH"/>
</dbReference>
<dbReference type="SUPFAM" id="SSF51735">
    <property type="entry name" value="NAD(P)-binding Rossmann-fold domains"/>
    <property type="match status" value="1"/>
</dbReference>
<comment type="caution">
    <text evidence="4">The sequence shown here is derived from an EMBL/GenBank/DDBJ whole genome shotgun (WGS) entry which is preliminary data.</text>
</comment>
<evidence type="ECO:0000313" key="4">
    <source>
        <dbReference type="EMBL" id="NIJ18018.1"/>
    </source>
</evidence>
<dbReference type="FunFam" id="3.40.50.720:FF:000084">
    <property type="entry name" value="Short-chain dehydrogenase reductase"/>
    <property type="match status" value="1"/>
</dbReference>
<accession>A0A846M9U5</accession>
<dbReference type="InterPro" id="IPR036291">
    <property type="entry name" value="NAD(P)-bd_dom_sf"/>
</dbReference>
<dbReference type="CDD" id="cd05233">
    <property type="entry name" value="SDR_c"/>
    <property type="match status" value="1"/>
</dbReference>
<comment type="catalytic activity">
    <reaction evidence="3">
        <text>2,5-dichlorocyclohexa-2,5-dien-1,4-diol + NAD(+) = 2,5-dichlorohydroquinone + NADH + H(+)</text>
        <dbReference type="Rhea" id="RHEA:15741"/>
        <dbReference type="ChEBI" id="CHEBI:15378"/>
        <dbReference type="ChEBI" id="CHEBI:27545"/>
        <dbReference type="ChEBI" id="CHEBI:28975"/>
        <dbReference type="ChEBI" id="CHEBI:57540"/>
        <dbReference type="ChEBI" id="CHEBI:57945"/>
    </reaction>
</comment>
<name>A0A846M9U5_9SPHN</name>
<reference evidence="4 5" key="1">
    <citation type="submission" date="2020-03" db="EMBL/GenBank/DDBJ databases">
        <title>Genomic Encyclopedia of Type Strains, Phase IV (KMG-IV): sequencing the most valuable type-strain genomes for metagenomic binning, comparative biology and taxonomic classification.</title>
        <authorList>
            <person name="Goeker M."/>
        </authorList>
    </citation>
    <scope>NUCLEOTIDE SEQUENCE [LARGE SCALE GENOMIC DNA]</scope>
    <source>
        <strain evidence="4 5">DSM 21299</strain>
    </source>
</reference>
<dbReference type="RefSeq" id="WP_167304917.1">
    <property type="nucleotide sequence ID" value="NZ_JAASQR010000004.1"/>
</dbReference>
<organism evidence="4 5">
    <name type="scientific">Sphingobium vermicomposti</name>
    <dbReference type="NCBI Taxonomy" id="529005"/>
    <lineage>
        <taxon>Bacteria</taxon>
        <taxon>Pseudomonadati</taxon>
        <taxon>Pseudomonadota</taxon>
        <taxon>Alphaproteobacteria</taxon>
        <taxon>Sphingomonadales</taxon>
        <taxon>Sphingomonadaceae</taxon>
        <taxon>Sphingobium</taxon>
    </lineage>
</organism>
<dbReference type="InterPro" id="IPR002347">
    <property type="entry name" value="SDR_fam"/>
</dbReference>
<comment type="similarity">
    <text evidence="1">Belongs to the short-chain dehydrogenases/reductases (SDR) family.</text>
</comment>
<dbReference type="PANTHER" id="PTHR24321:SF14">
    <property type="entry name" value="SHORT-CHAIN TYPE DEHYDROGENASE_REDUCTASE BLR2146-RELATED"/>
    <property type="match status" value="1"/>
</dbReference>
<keyword evidence="5" id="KW-1185">Reference proteome</keyword>
<protein>
    <submittedName>
        <fullName evidence="4">NAD(P)-dependent dehydrogenase (Short-subunit alcohol dehydrogenase family)</fullName>
    </submittedName>
</protein>
<evidence type="ECO:0000256" key="1">
    <source>
        <dbReference type="ARBA" id="ARBA00006484"/>
    </source>
</evidence>
<evidence type="ECO:0000313" key="5">
    <source>
        <dbReference type="Proteomes" id="UP000576821"/>
    </source>
</evidence>